<dbReference type="EMBL" id="JABULH010000007">
    <property type="protein sequence ID" value="NTS66356.1"/>
    <property type="molecule type" value="Genomic_DNA"/>
</dbReference>
<protein>
    <submittedName>
        <fullName evidence="2">Uncharacterized protein</fullName>
    </submittedName>
</protein>
<gene>
    <name evidence="2" type="ORF">HRV97_14450</name>
</gene>
<evidence type="ECO:0000313" key="2">
    <source>
        <dbReference type="EMBL" id="NTS66356.1"/>
    </source>
</evidence>
<feature type="region of interest" description="Disordered" evidence="1">
    <location>
        <begin position="1"/>
        <end position="29"/>
    </location>
</feature>
<comment type="caution">
    <text evidence="2">The sequence shown here is derived from an EMBL/GenBank/DDBJ whole genome shotgun (WGS) entry which is preliminary data.</text>
</comment>
<reference evidence="2 3" key="1">
    <citation type="submission" date="2020-06" db="EMBL/GenBank/DDBJ databases">
        <title>Sphingomonas hominis sp. nov., a member of the Sphingomonas, isolated from the hair of a 22-year-old girl.</title>
        <authorList>
            <person name="Zhang D.-F."/>
            <person name="Cui X.-W."/>
        </authorList>
    </citation>
    <scope>NUCLEOTIDE SEQUENCE [LARGE SCALE GENOMIC DNA]</scope>
    <source>
        <strain evidence="2 3">HHU CXW</strain>
    </source>
</reference>
<sequence>MRRKPPPRVLQPRLSENEKRDLSPTLPSMDDRADLRARATYAGYAKHKRDPYAWGLEPFRGRAPDRTFCEDSGFGIADQVRIPQLLRRGIDAGLFGDLIRQGDPTMLWTLDDDGWIYELRQTIPGRAVYHGYPLLPTNALGRKVIARFESWYLSRPRAQRQPVILAALRGAQERYR</sequence>
<name>A0ABX2JNN3_9SPHN</name>
<keyword evidence="3" id="KW-1185">Reference proteome</keyword>
<dbReference type="RefSeq" id="WP_174194996.1">
    <property type="nucleotide sequence ID" value="NZ_JABULH010000007.1"/>
</dbReference>
<evidence type="ECO:0000256" key="1">
    <source>
        <dbReference type="SAM" id="MobiDB-lite"/>
    </source>
</evidence>
<organism evidence="2 3">
    <name type="scientific">Sphingomonas hominis</name>
    <dbReference type="NCBI Taxonomy" id="2741495"/>
    <lineage>
        <taxon>Bacteria</taxon>
        <taxon>Pseudomonadati</taxon>
        <taxon>Pseudomonadota</taxon>
        <taxon>Alphaproteobacteria</taxon>
        <taxon>Sphingomonadales</taxon>
        <taxon>Sphingomonadaceae</taxon>
        <taxon>Sphingomonas</taxon>
    </lineage>
</organism>
<evidence type="ECO:0000313" key="3">
    <source>
        <dbReference type="Proteomes" id="UP000621447"/>
    </source>
</evidence>
<dbReference type="Proteomes" id="UP000621447">
    <property type="component" value="Unassembled WGS sequence"/>
</dbReference>
<accession>A0ABX2JNN3</accession>
<proteinExistence type="predicted"/>